<proteinExistence type="predicted"/>
<gene>
    <name evidence="3" type="ORF">ZOSMA_133G00260</name>
</gene>
<name>A0A0K9Q0Z3_ZOSMR</name>
<feature type="compositionally biased region" description="Basic and acidic residues" evidence="2">
    <location>
        <begin position="213"/>
        <end position="223"/>
    </location>
</feature>
<dbReference type="OrthoDB" id="1913731at2759"/>
<dbReference type="PANTHER" id="PTHR35689:SF1">
    <property type="entry name" value="EARLY ENDOSOME ANTIGEN"/>
    <property type="match status" value="1"/>
</dbReference>
<accession>A0A0K9Q0Z3</accession>
<reference evidence="4" key="1">
    <citation type="journal article" date="2016" name="Nature">
        <title>The genome of the seagrass Zostera marina reveals angiosperm adaptation to the sea.</title>
        <authorList>
            <person name="Olsen J.L."/>
            <person name="Rouze P."/>
            <person name="Verhelst B."/>
            <person name="Lin Y.-C."/>
            <person name="Bayer T."/>
            <person name="Collen J."/>
            <person name="Dattolo E."/>
            <person name="De Paoli E."/>
            <person name="Dittami S."/>
            <person name="Maumus F."/>
            <person name="Michel G."/>
            <person name="Kersting A."/>
            <person name="Lauritano C."/>
            <person name="Lohaus R."/>
            <person name="Toepel M."/>
            <person name="Tonon T."/>
            <person name="Vanneste K."/>
            <person name="Amirebrahimi M."/>
            <person name="Brakel J."/>
            <person name="Bostroem C."/>
            <person name="Chovatia M."/>
            <person name="Grimwood J."/>
            <person name="Jenkins J.W."/>
            <person name="Jueterbock A."/>
            <person name="Mraz A."/>
            <person name="Stam W.T."/>
            <person name="Tice H."/>
            <person name="Bornberg-Bauer E."/>
            <person name="Green P.J."/>
            <person name="Pearson G.A."/>
            <person name="Procaccini G."/>
            <person name="Duarte C.M."/>
            <person name="Schmutz J."/>
            <person name="Reusch T.B.H."/>
            <person name="Van de Peer Y."/>
        </authorList>
    </citation>
    <scope>NUCLEOTIDE SEQUENCE [LARGE SCALE GENOMIC DNA]</scope>
    <source>
        <strain evidence="4">cv. Finnish</strain>
    </source>
</reference>
<keyword evidence="1" id="KW-0175">Coiled coil</keyword>
<feature type="region of interest" description="Disordered" evidence="2">
    <location>
        <begin position="213"/>
        <end position="252"/>
    </location>
</feature>
<keyword evidence="4" id="KW-1185">Reference proteome</keyword>
<evidence type="ECO:0000256" key="1">
    <source>
        <dbReference type="SAM" id="Coils"/>
    </source>
</evidence>
<evidence type="ECO:0000256" key="2">
    <source>
        <dbReference type="SAM" id="MobiDB-lite"/>
    </source>
</evidence>
<feature type="region of interest" description="Disordered" evidence="2">
    <location>
        <begin position="265"/>
        <end position="289"/>
    </location>
</feature>
<feature type="coiled-coil region" evidence="1">
    <location>
        <begin position="46"/>
        <end position="198"/>
    </location>
</feature>
<dbReference type="PANTHER" id="PTHR35689">
    <property type="entry name" value="EARLY ENDOSOME ANTIGEN"/>
    <property type="match status" value="1"/>
</dbReference>
<protein>
    <submittedName>
        <fullName evidence="3">Uncharacterized protein</fullName>
    </submittedName>
</protein>
<dbReference type="EMBL" id="LFYR01000391">
    <property type="protein sequence ID" value="KMZ74177.1"/>
    <property type="molecule type" value="Genomic_DNA"/>
</dbReference>
<dbReference type="AlphaFoldDB" id="A0A0K9Q0Z3"/>
<sequence>MDIPPETERYIKEIIDHSLDLPVSSETLQLKLIASEDARCRLQDKVFLLEDRVNEASTRLEKCKAEASMNAHGLRKCIQEKEEVIARCVDLTDQNSQFQRECVLYDQDIERLMESYDELGKDNEELKTQLNNSTSVLSLVAEVEILKQDKEDLQINLSRTENLVLSLAAEVETLKQDKEHLRENLLKAEDEAKVLFEEGRILDKENKRLLKKLNKEKGEESNRKKCSHEAPSGSASSFRHRESGKRKSPLMKSSCTETILFNLDGGVDSERHPLSPLQPNSPNSRRLKK</sequence>
<dbReference type="STRING" id="29655.A0A0K9Q0Z3"/>
<evidence type="ECO:0000313" key="3">
    <source>
        <dbReference type="EMBL" id="KMZ74177.1"/>
    </source>
</evidence>
<feature type="compositionally biased region" description="Low complexity" evidence="2">
    <location>
        <begin position="274"/>
        <end position="289"/>
    </location>
</feature>
<dbReference type="OMA" id="MWNSLRP"/>
<evidence type="ECO:0000313" key="4">
    <source>
        <dbReference type="Proteomes" id="UP000036987"/>
    </source>
</evidence>
<organism evidence="3 4">
    <name type="scientific">Zostera marina</name>
    <name type="common">Eelgrass</name>
    <dbReference type="NCBI Taxonomy" id="29655"/>
    <lineage>
        <taxon>Eukaryota</taxon>
        <taxon>Viridiplantae</taxon>
        <taxon>Streptophyta</taxon>
        <taxon>Embryophyta</taxon>
        <taxon>Tracheophyta</taxon>
        <taxon>Spermatophyta</taxon>
        <taxon>Magnoliopsida</taxon>
        <taxon>Liliopsida</taxon>
        <taxon>Zosteraceae</taxon>
        <taxon>Zostera</taxon>
    </lineage>
</organism>
<comment type="caution">
    <text evidence="3">The sequence shown here is derived from an EMBL/GenBank/DDBJ whole genome shotgun (WGS) entry which is preliminary data.</text>
</comment>
<dbReference type="Proteomes" id="UP000036987">
    <property type="component" value="Unassembled WGS sequence"/>
</dbReference>